<dbReference type="Gene3D" id="1.20.120.1490">
    <property type="match status" value="1"/>
</dbReference>
<keyword evidence="2" id="KW-0732">Signal</keyword>
<feature type="region of interest" description="Disordered" evidence="1">
    <location>
        <begin position="20"/>
        <end position="41"/>
    </location>
</feature>
<evidence type="ECO:0000256" key="2">
    <source>
        <dbReference type="SAM" id="SignalP"/>
    </source>
</evidence>
<protein>
    <submittedName>
        <fullName evidence="3">DUF3826 domain-containing protein</fullName>
    </submittedName>
</protein>
<dbReference type="Pfam" id="PF12875">
    <property type="entry name" value="DUF3826"/>
    <property type="match status" value="1"/>
</dbReference>
<dbReference type="AlphaFoldDB" id="A0AA40ZTC2"/>
<feature type="chain" id="PRO_5041203452" evidence="2">
    <location>
        <begin position="22"/>
        <end position="186"/>
    </location>
</feature>
<dbReference type="GO" id="GO:0042597">
    <property type="term" value="C:periplasmic space"/>
    <property type="evidence" value="ECO:0007669"/>
    <property type="project" value="InterPro"/>
</dbReference>
<sequence>MKTRLTSLLVLALCAVGSLSAQPRQKQTETKAEKPRLTEEERIQRQANRMSAELMLDDKTSAKFTDVYQQYLKEMNDCRKENRKAMKESCPQGRTKCTQGEKPALTDAEIEARIEKRFAQQRQMLDIHEKYYKELKKILTPKQLQRIYEKHPAGPRHDKRIGRKHAPAFGHGQHAAPCRECLQQPK</sequence>
<gene>
    <name evidence="3" type="ORF">H6D15_08485</name>
</gene>
<accession>A0AA40ZTC2</accession>
<dbReference type="RefSeq" id="WP_204971744.1">
    <property type="nucleotide sequence ID" value="NZ_JAAZTS010000011.1"/>
</dbReference>
<proteinExistence type="predicted"/>
<dbReference type="EMBL" id="JACJMO010000010">
    <property type="protein sequence ID" value="MBM6857632.1"/>
    <property type="molecule type" value="Genomic_DNA"/>
</dbReference>
<evidence type="ECO:0000313" key="4">
    <source>
        <dbReference type="Proteomes" id="UP000698924"/>
    </source>
</evidence>
<organism evidence="3 4">
    <name type="scientific">Caecibacteroides pullorum</name>
    <dbReference type="NCBI Taxonomy" id="2725562"/>
    <lineage>
        <taxon>Bacteria</taxon>
        <taxon>Pseudomonadati</taxon>
        <taxon>Bacteroidota</taxon>
        <taxon>Bacteroidia</taxon>
        <taxon>Bacteroidales</taxon>
        <taxon>Bacteroidaceae</taxon>
        <taxon>Caecibacteroides</taxon>
    </lineage>
</organism>
<feature type="compositionally biased region" description="Basic and acidic residues" evidence="1">
    <location>
        <begin position="26"/>
        <end position="41"/>
    </location>
</feature>
<comment type="caution">
    <text evidence="3">The sequence shown here is derived from an EMBL/GenBank/DDBJ whole genome shotgun (WGS) entry which is preliminary data.</text>
</comment>
<evidence type="ECO:0000313" key="3">
    <source>
        <dbReference type="EMBL" id="MBM6857632.1"/>
    </source>
</evidence>
<feature type="region of interest" description="Disordered" evidence="1">
    <location>
        <begin position="151"/>
        <end position="186"/>
    </location>
</feature>
<evidence type="ECO:0000256" key="1">
    <source>
        <dbReference type="SAM" id="MobiDB-lite"/>
    </source>
</evidence>
<feature type="signal peptide" evidence="2">
    <location>
        <begin position="1"/>
        <end position="21"/>
    </location>
</feature>
<name>A0AA40ZTC2_9BACT</name>
<dbReference type="InterPro" id="IPR024284">
    <property type="entry name" value="DUF3826"/>
</dbReference>
<reference evidence="3 4" key="1">
    <citation type="journal article" date="2021" name="Sci. Rep.">
        <title>The distribution of antibiotic resistance genes in chicken gut microbiota commensals.</title>
        <authorList>
            <person name="Juricova H."/>
            <person name="Matiasovicova J."/>
            <person name="Kubasova T."/>
            <person name="Cejkova D."/>
            <person name="Rychlik I."/>
        </authorList>
    </citation>
    <scope>NUCLEOTIDE SEQUENCE [LARGE SCALE GENOMIC DNA]</scope>
    <source>
        <strain evidence="3 4">An421</strain>
    </source>
</reference>
<feature type="compositionally biased region" description="Basic residues" evidence="1">
    <location>
        <begin position="157"/>
        <end position="166"/>
    </location>
</feature>
<keyword evidence="4" id="KW-1185">Reference proteome</keyword>
<dbReference type="Proteomes" id="UP000698924">
    <property type="component" value="Unassembled WGS sequence"/>
</dbReference>